<dbReference type="Pfam" id="PF02759">
    <property type="entry name" value="RUN"/>
    <property type="match status" value="1"/>
</dbReference>
<evidence type="ECO:0000256" key="3">
    <source>
        <dbReference type="ARBA" id="ARBA00004419"/>
    </source>
</evidence>
<dbReference type="RefSeq" id="XP_033786310.1">
    <property type="nucleotide sequence ID" value="XM_033930419.1"/>
</dbReference>
<evidence type="ECO:0000256" key="13">
    <source>
        <dbReference type="ARBA" id="ARBA00055152"/>
    </source>
</evidence>
<evidence type="ECO:0000256" key="14">
    <source>
        <dbReference type="ARBA" id="ARBA00073225"/>
    </source>
</evidence>
<keyword evidence="5" id="KW-0479">Metal-binding</keyword>
<feature type="domain" description="FYVE-type" evidence="18">
    <location>
        <begin position="1213"/>
        <end position="1271"/>
    </location>
</feature>
<evidence type="ECO:0000259" key="19">
    <source>
        <dbReference type="PROSITE" id="PS50826"/>
    </source>
</evidence>
<dbReference type="CDD" id="cd17698">
    <property type="entry name" value="RUN_FYCO1"/>
    <property type="match status" value="1"/>
</dbReference>
<feature type="coiled-coil region" evidence="16">
    <location>
        <begin position="307"/>
        <end position="549"/>
    </location>
</feature>
<dbReference type="PROSITE" id="PS50866">
    <property type="entry name" value="GOLD"/>
    <property type="match status" value="1"/>
</dbReference>
<evidence type="ECO:0000256" key="17">
    <source>
        <dbReference type="SAM" id="MobiDB-lite"/>
    </source>
</evidence>
<keyword evidence="11" id="KW-0458">Lysosome</keyword>
<dbReference type="Gene3D" id="1.10.287.1490">
    <property type="match status" value="1"/>
</dbReference>
<evidence type="ECO:0000256" key="2">
    <source>
        <dbReference type="ARBA" id="ARBA00004371"/>
    </source>
</evidence>
<dbReference type="GO" id="GO:0005764">
    <property type="term" value="C:lysosome"/>
    <property type="evidence" value="ECO:0007669"/>
    <property type="project" value="UniProtKB-SubCell"/>
</dbReference>
<feature type="domain" description="GOLD" evidence="20">
    <location>
        <begin position="1372"/>
        <end position="1501"/>
    </location>
</feature>
<evidence type="ECO:0000256" key="6">
    <source>
        <dbReference type="ARBA" id="ARBA00022753"/>
    </source>
</evidence>
<dbReference type="KEGG" id="gsh:117353904"/>
<dbReference type="PROSITE" id="PS50826">
    <property type="entry name" value="RUN"/>
    <property type="match status" value="1"/>
</dbReference>
<proteinExistence type="predicted"/>
<keyword evidence="7 15" id="KW-0863">Zinc-finger</keyword>
<dbReference type="Gene3D" id="3.30.40.10">
    <property type="entry name" value="Zinc/RING finger domain, C3HC4 (zinc finger)"/>
    <property type="match status" value="1"/>
</dbReference>
<dbReference type="InterPro" id="IPR036598">
    <property type="entry name" value="GOLD_dom_sf"/>
</dbReference>
<dbReference type="CTD" id="79443"/>
<dbReference type="GO" id="GO:0005776">
    <property type="term" value="C:autophagosome"/>
    <property type="evidence" value="ECO:0007669"/>
    <property type="project" value="UniProtKB-SubCell"/>
</dbReference>
<dbReference type="InterPro" id="IPR011011">
    <property type="entry name" value="Znf_FYVE_PHD"/>
</dbReference>
<feature type="coiled-coil region" evidence="16">
    <location>
        <begin position="578"/>
        <end position="770"/>
    </location>
</feature>
<dbReference type="InterPro" id="IPR000306">
    <property type="entry name" value="Znf_FYVE"/>
</dbReference>
<protein>
    <recommendedName>
        <fullName evidence="14">FYVE and coiled-coil domain-containing protein 1</fullName>
    </recommendedName>
</protein>
<dbReference type="GO" id="GO:1901098">
    <property type="term" value="P:positive regulation of autophagosome maturation"/>
    <property type="evidence" value="ECO:0007669"/>
    <property type="project" value="TreeGrafter"/>
</dbReference>
<sequence>MMAASPGENQLERIIRDLHDAVTELSNEFKETGEPITDDSNALHKFSYKLEYLLQFDQKEKFTLLGSRKDYWDYFCDCLAKVKGANDGIRFVKSIAELKTSLGKGRAFLRYSLVHQRLADTLQQCFMNNKVTSDWYYARSPFLKPKKNSDIVGQLYELTEIQFDLAPRDYDLDAAWPTFARRTLIVPGSHVHMWKPPSRSSSMNSLLSGYLQAQERSPSFDGNNSLQIEPLESLDDMCIKFDESEIRQNEMKSHIEFLEKANQELKGNLVIQKEQSRIDKLASHSTMEENTRLTKMIANLQKQCEVSHSTKNTIQELQNCLQVLEQNAARKREEYQVKVDQLESENTRYKSQLKPLTQELETTKTVIAVKDMDMDELKVKLASSEQKNLDLIAKIDTALSEKEEQTATRYESVLKVHELLVKLRKAEEVQKEAETKLSDLDIASKEEIMKLQERIATIEGEVNQLQKDLTEEKMLVAHLEEQRKDSLVHSKLLNETLQETRREKEKIQEALIDQKNAHDHQIRDLMEQVQFQEDRLSHQNENVQNLEKLKSHLTGDREHLDKTVRDLEGHIHQQTMEFSEVTDKMKKLQMENEDLRLIKNNLEENQKGLVKSKENLEGELAKLRSSEKQLQSQIEDAMVSVDEKEKSLREENKTLYEDLQNAIRQMQMVKEALYALKEDYKELKQREDEIRGSFSALEEEHKNTELHIAKLEKSRSSMKRIEDSLRKEMNEKDIVLQEKESQNKELLEKLEGCRKQILVLQEEKEIMEKASLNQTKLIETLTRQKDNLEKIQLEQTDFQLQAEEMISRLSFAEQQWECHLSEVSKLQMKVAELTSKLQQVTEEKDGIKGKLSSTEVVLGEHTSVVQQLKEQIETLNRKHVVDLVPCKEKEEVMKKEEEEILHRAKLENHMPCLREELVKKKEYVGVARLDNMESKDNLNKSHTDMAELGVQVCAIIAEKKDAEQKLSLVNEQLREMKRLSMNEKEGLHGDVATLRHENENLQEKLRELEESAVTVSVLQTKLSEAEKQAKSLQEDSEEEISALKFQLSANVINYQSKLKAVAEESERATQKLEHERQKRTAVEEEVVELKVSHSDLLEQLSKTQIQLTDYESTLSMHEDEKVSLKKNLERTQTELTKAGDQVKEYQDKLTKAETERQNNEQKLMANVDDLMRTKQFLEERLIELIRDKDALWQKSDALEFEQKIRAEERWLVDTEVNHCLDCQKPFSWMVRKHHCRLCGRIFCYYCSNNYVMTKHSSKKERCCQACFNKFNSVVDSETETETEAGKQPAQQASDTLHTYDVTVTDEASKILEDTVFHIITDEELNEVQDTDSIQTESHTEDSPDHSTAELNNSFNSLFPDDSEDFQGTQENEICLLKSGELTLRLPLTLEDISNFGDSNRELFIRSGTYSTICLTVAEVGITVSWLFSSDTKSISFSVVYQESEDALLDQCKVLIPMTRCNSHKEIIRGQLKVRNTGIYTLIFDNTFSRFISKKVLYHLTVERPVVYDGSDLL</sequence>
<comment type="function">
    <text evidence="13">May mediate microtubule plus end-directed vesicle transport.</text>
</comment>
<dbReference type="OrthoDB" id="660555at2759"/>
<dbReference type="FunFam" id="3.30.40.10:FF:000341">
    <property type="entry name" value="FYVE and coiled-coil domain containing 1"/>
    <property type="match status" value="1"/>
</dbReference>
<dbReference type="SUPFAM" id="SSF101576">
    <property type="entry name" value="Supernatant protein factor (SPF), C-terminal domain"/>
    <property type="match status" value="1"/>
</dbReference>
<evidence type="ECO:0000256" key="7">
    <source>
        <dbReference type="ARBA" id="ARBA00022771"/>
    </source>
</evidence>
<evidence type="ECO:0000256" key="8">
    <source>
        <dbReference type="ARBA" id="ARBA00022833"/>
    </source>
</evidence>
<keyword evidence="8" id="KW-0862">Zinc</keyword>
<keyword evidence="4" id="KW-0597">Phosphoprotein</keyword>
<keyword evidence="21" id="KW-1185">Reference proteome</keyword>
<dbReference type="Proteomes" id="UP000515159">
    <property type="component" value="Chromosome 2"/>
</dbReference>
<feature type="coiled-coil region" evidence="16">
    <location>
        <begin position="248"/>
        <end position="275"/>
    </location>
</feature>
<dbReference type="Gene3D" id="2.60.120.680">
    <property type="entry name" value="GOLD domain"/>
    <property type="match status" value="1"/>
</dbReference>
<dbReference type="FunFam" id="1.20.58.900:FF:000010">
    <property type="entry name" value="FYVE and coiled-coil domain containing 1"/>
    <property type="match status" value="1"/>
</dbReference>
<dbReference type="InterPro" id="IPR047336">
    <property type="entry name" value="RUN_FYCO1"/>
</dbReference>
<keyword evidence="9" id="KW-0007">Acetylation</keyword>
<evidence type="ECO:0000256" key="11">
    <source>
        <dbReference type="ARBA" id="ARBA00023228"/>
    </source>
</evidence>
<dbReference type="GO" id="GO:0008270">
    <property type="term" value="F:zinc ion binding"/>
    <property type="evidence" value="ECO:0007669"/>
    <property type="project" value="UniProtKB-KW"/>
</dbReference>
<dbReference type="InterPro" id="IPR047337">
    <property type="entry name" value="FYVE_FYCO1"/>
</dbReference>
<reference evidence="22 23" key="1">
    <citation type="submission" date="2025-04" db="UniProtKB">
        <authorList>
            <consortium name="RefSeq"/>
        </authorList>
    </citation>
    <scope>IDENTIFICATION</scope>
</reference>
<feature type="compositionally biased region" description="Basic and acidic residues" evidence="17">
    <location>
        <begin position="1337"/>
        <end position="1347"/>
    </location>
</feature>
<evidence type="ECO:0000313" key="24">
    <source>
        <dbReference type="RefSeq" id="XP_033786310.1"/>
    </source>
</evidence>
<feature type="coiled-coil region" evidence="16">
    <location>
        <begin position="823"/>
        <end position="907"/>
    </location>
</feature>
<dbReference type="InterPro" id="IPR037213">
    <property type="entry name" value="Run_dom_sf"/>
</dbReference>
<evidence type="ECO:0000313" key="22">
    <source>
        <dbReference type="RefSeq" id="XP_033786308.1"/>
    </source>
</evidence>
<dbReference type="PROSITE" id="PS50178">
    <property type="entry name" value="ZF_FYVE"/>
    <property type="match status" value="1"/>
</dbReference>
<dbReference type="GO" id="GO:0072383">
    <property type="term" value="P:plus-end-directed vesicle transport along microtubule"/>
    <property type="evidence" value="ECO:0007669"/>
    <property type="project" value="TreeGrafter"/>
</dbReference>
<evidence type="ECO:0000259" key="18">
    <source>
        <dbReference type="PROSITE" id="PS50178"/>
    </source>
</evidence>
<evidence type="ECO:0000256" key="1">
    <source>
        <dbReference type="ARBA" id="ARBA00004177"/>
    </source>
</evidence>
<evidence type="ECO:0000259" key="20">
    <source>
        <dbReference type="PROSITE" id="PS50866"/>
    </source>
</evidence>
<feature type="coiled-coil region" evidence="16">
    <location>
        <begin position="959"/>
        <end position="1187"/>
    </location>
</feature>
<evidence type="ECO:0000256" key="16">
    <source>
        <dbReference type="SAM" id="Coils"/>
    </source>
</evidence>
<dbReference type="SMART" id="SM00064">
    <property type="entry name" value="FYVE"/>
    <property type="match status" value="1"/>
</dbReference>
<dbReference type="RefSeq" id="XP_033786309.1">
    <property type="nucleotide sequence ID" value="XM_033930418.1"/>
</dbReference>
<dbReference type="GeneID" id="117353904"/>
<evidence type="ECO:0000256" key="5">
    <source>
        <dbReference type="ARBA" id="ARBA00022723"/>
    </source>
</evidence>
<evidence type="ECO:0000313" key="23">
    <source>
        <dbReference type="RefSeq" id="XP_033786309.1"/>
    </source>
</evidence>
<dbReference type="SUPFAM" id="SSF57903">
    <property type="entry name" value="FYVE/PHD zinc finger"/>
    <property type="match status" value="1"/>
</dbReference>
<dbReference type="CDD" id="cd15726">
    <property type="entry name" value="FYVE_FYCO1"/>
    <property type="match status" value="1"/>
</dbReference>
<evidence type="ECO:0000256" key="4">
    <source>
        <dbReference type="ARBA" id="ARBA00022553"/>
    </source>
</evidence>
<dbReference type="InterPro" id="IPR004012">
    <property type="entry name" value="Run_dom"/>
</dbReference>
<dbReference type="RefSeq" id="XP_033786308.1">
    <property type="nucleotide sequence ID" value="XM_033930417.1"/>
</dbReference>
<gene>
    <name evidence="22 23 24" type="primary">FYCO1</name>
</gene>
<feature type="domain" description="RUN" evidence="19">
    <location>
        <begin position="37"/>
        <end position="170"/>
    </location>
</feature>
<accession>A0A6P8PQY2</accession>
<keyword evidence="10 16" id="KW-0175">Coiled coil</keyword>
<dbReference type="InterPro" id="IPR013083">
    <property type="entry name" value="Znf_RING/FYVE/PHD"/>
</dbReference>
<dbReference type="InterPro" id="IPR009038">
    <property type="entry name" value="GOLD_dom"/>
</dbReference>
<evidence type="ECO:0000313" key="21">
    <source>
        <dbReference type="Proteomes" id="UP000515159"/>
    </source>
</evidence>
<dbReference type="Pfam" id="PF01363">
    <property type="entry name" value="FYVE"/>
    <property type="match status" value="1"/>
</dbReference>
<keyword evidence="12" id="KW-0968">Cytoplasmic vesicle</keyword>
<dbReference type="PANTHER" id="PTHR46753:SF2">
    <property type="entry name" value="FYVE AND COILED-COIL DOMAIN-CONTAINING PROTEIN 1"/>
    <property type="match status" value="1"/>
</dbReference>
<dbReference type="PANTHER" id="PTHR46753">
    <property type="entry name" value="FYVE AND COILED-COIL DOMAIN-CONTAINING PROTEIN 1"/>
    <property type="match status" value="1"/>
</dbReference>
<dbReference type="GO" id="GO:0005770">
    <property type="term" value="C:late endosome"/>
    <property type="evidence" value="ECO:0007669"/>
    <property type="project" value="TreeGrafter"/>
</dbReference>
<dbReference type="InterPro" id="IPR017455">
    <property type="entry name" value="Znf_FYVE-rel"/>
</dbReference>
<keyword evidence="6" id="KW-0967">Endosome</keyword>
<name>A0A6P8PQY2_GEOSA</name>
<feature type="region of interest" description="Disordered" evidence="17">
    <location>
        <begin position="1327"/>
        <end position="1353"/>
    </location>
</feature>
<organism evidence="21 23">
    <name type="scientific">Geotrypetes seraphini</name>
    <name type="common">Gaboon caecilian</name>
    <name type="synonym">Caecilia seraphini</name>
    <dbReference type="NCBI Taxonomy" id="260995"/>
    <lineage>
        <taxon>Eukaryota</taxon>
        <taxon>Metazoa</taxon>
        <taxon>Chordata</taxon>
        <taxon>Craniata</taxon>
        <taxon>Vertebrata</taxon>
        <taxon>Euteleostomi</taxon>
        <taxon>Amphibia</taxon>
        <taxon>Gymnophiona</taxon>
        <taxon>Geotrypetes</taxon>
    </lineage>
</organism>
<dbReference type="FunFam" id="2.60.120.680:FF:000004">
    <property type="entry name" value="FYVE and coiled-coil domain containing 1"/>
    <property type="match status" value="1"/>
</dbReference>
<evidence type="ECO:0000256" key="15">
    <source>
        <dbReference type="PROSITE-ProRule" id="PRU00091"/>
    </source>
</evidence>
<evidence type="ECO:0000256" key="9">
    <source>
        <dbReference type="ARBA" id="ARBA00022990"/>
    </source>
</evidence>
<dbReference type="SUPFAM" id="SSF140741">
    <property type="entry name" value="RUN domain-like"/>
    <property type="match status" value="1"/>
</dbReference>
<comment type="subcellular location">
    <subcellularLocation>
        <location evidence="3">Cytoplasmic vesicle</location>
        <location evidence="3">Autophagosome</location>
    </subcellularLocation>
    <subcellularLocation>
        <location evidence="1">Endosome</location>
    </subcellularLocation>
    <subcellularLocation>
        <location evidence="2">Lysosome</location>
    </subcellularLocation>
</comment>
<dbReference type="Gene3D" id="1.20.58.900">
    <property type="match status" value="1"/>
</dbReference>
<evidence type="ECO:0000256" key="12">
    <source>
        <dbReference type="ARBA" id="ARBA00023329"/>
    </source>
</evidence>
<evidence type="ECO:0000256" key="10">
    <source>
        <dbReference type="ARBA" id="ARBA00023054"/>
    </source>
</evidence>